<dbReference type="RefSeq" id="WP_068274268.1">
    <property type="nucleotide sequence ID" value="NZ_LQZG01000002.1"/>
</dbReference>
<reference evidence="6 7" key="1">
    <citation type="submission" date="2016-01" db="EMBL/GenBank/DDBJ databases">
        <title>Janibacter melonis strain CD11_4 genome sequencing and assembly.</title>
        <authorList>
            <person name="Nair G.R."/>
            <person name="Kaur G."/>
            <person name="Chander A.M."/>
            <person name="Mayilraj S."/>
        </authorList>
    </citation>
    <scope>NUCLEOTIDE SEQUENCE [LARGE SCALE GENOMIC DNA]</scope>
    <source>
        <strain evidence="6 7">CD11-4</strain>
    </source>
</reference>
<dbReference type="InterPro" id="IPR050194">
    <property type="entry name" value="Glycosyltransferase_grp1"/>
</dbReference>
<dbReference type="InterPro" id="IPR001296">
    <property type="entry name" value="Glyco_trans_1"/>
</dbReference>
<keyword evidence="7" id="KW-1185">Reference proteome</keyword>
<dbReference type="GO" id="GO:0016758">
    <property type="term" value="F:hexosyltransferase activity"/>
    <property type="evidence" value="ECO:0007669"/>
    <property type="project" value="TreeGrafter"/>
</dbReference>
<keyword evidence="2" id="KW-0328">Glycosyltransferase</keyword>
<dbReference type="Pfam" id="PF13439">
    <property type="entry name" value="Glyco_transf_4"/>
    <property type="match status" value="1"/>
</dbReference>
<dbReference type="Gene3D" id="3.40.50.2000">
    <property type="entry name" value="Glycogen Phosphorylase B"/>
    <property type="match status" value="2"/>
</dbReference>
<evidence type="ECO:0000256" key="2">
    <source>
        <dbReference type="ARBA" id="ARBA00022676"/>
    </source>
</evidence>
<accession>A0A176QEI2</accession>
<evidence type="ECO:0000313" key="7">
    <source>
        <dbReference type="Proteomes" id="UP000076976"/>
    </source>
</evidence>
<proteinExistence type="predicted"/>
<dbReference type="STRING" id="262209.AWH69_06670"/>
<dbReference type="AlphaFoldDB" id="A0A176QEI2"/>
<feature type="domain" description="Glycosyltransferase subfamily 4-like N-terminal" evidence="5">
    <location>
        <begin position="15"/>
        <end position="178"/>
    </location>
</feature>
<evidence type="ECO:0000256" key="3">
    <source>
        <dbReference type="ARBA" id="ARBA00022679"/>
    </source>
</evidence>
<evidence type="ECO:0000259" key="5">
    <source>
        <dbReference type="Pfam" id="PF13439"/>
    </source>
</evidence>
<dbReference type="GO" id="GO:1901137">
    <property type="term" value="P:carbohydrate derivative biosynthetic process"/>
    <property type="evidence" value="ECO:0007669"/>
    <property type="project" value="UniProtKB-ARBA"/>
</dbReference>
<dbReference type="CDD" id="cd03814">
    <property type="entry name" value="GT4-like"/>
    <property type="match status" value="1"/>
</dbReference>
<dbReference type="InterPro" id="IPR028098">
    <property type="entry name" value="Glyco_trans_4-like_N"/>
</dbReference>
<evidence type="ECO:0000259" key="4">
    <source>
        <dbReference type="Pfam" id="PF00534"/>
    </source>
</evidence>
<evidence type="ECO:0000313" key="6">
    <source>
        <dbReference type="EMBL" id="OAB88168.1"/>
    </source>
</evidence>
<name>A0A176QEI2_9MICO</name>
<protein>
    <recommendedName>
        <fullName evidence="1">D-inositol 3-phosphate glycosyltransferase</fullName>
    </recommendedName>
</protein>
<dbReference type="Pfam" id="PF00534">
    <property type="entry name" value="Glycos_transf_1"/>
    <property type="match status" value="1"/>
</dbReference>
<sequence>MRVAIATESFLPSLNGVTTSVCRVSEELAAQGHETLVIAPGPGPATYAGRPVHRLPGVTVRGFRAGVPTTAVRRALDDFEPDVLHLASPFLVGARGVRDAALTQVPTVAIYQTDMPSYVEQHGPGAIGRGAGSLVWRWLRRLHDQVDLTLAPSRPTLEELRAHGIPRTDLWGRGVDTRLFAPRWREEEGTLALRQALAPGGEVLLGYVGRLAPEKELHRLVELAHLPGTRLVLVGEGPSRHELGARLSEAVASSRRRPNLPPAFLGPRTGDALARAYAALDVFVHTGTKETFGQTLQEAAATGLPVVAPAAGGPLDLVADGVSGALYDPAVPGAFRAAAAPLVGDASLRSRMGRAGAERVADRSWSALTGQLVGHYERVLTRAEELVRSR</sequence>
<comment type="caution">
    <text evidence="6">The sequence shown here is derived from an EMBL/GenBank/DDBJ whole genome shotgun (WGS) entry which is preliminary data.</text>
</comment>
<dbReference type="SUPFAM" id="SSF53756">
    <property type="entry name" value="UDP-Glycosyltransferase/glycogen phosphorylase"/>
    <property type="match status" value="1"/>
</dbReference>
<evidence type="ECO:0000256" key="1">
    <source>
        <dbReference type="ARBA" id="ARBA00021292"/>
    </source>
</evidence>
<dbReference type="EMBL" id="LQZG01000002">
    <property type="protein sequence ID" value="OAB88168.1"/>
    <property type="molecule type" value="Genomic_DNA"/>
</dbReference>
<keyword evidence="3 6" id="KW-0808">Transferase</keyword>
<dbReference type="PANTHER" id="PTHR45947">
    <property type="entry name" value="SULFOQUINOVOSYL TRANSFERASE SQD2"/>
    <property type="match status" value="1"/>
</dbReference>
<organism evidence="6 7">
    <name type="scientific">Janibacter melonis</name>
    <dbReference type="NCBI Taxonomy" id="262209"/>
    <lineage>
        <taxon>Bacteria</taxon>
        <taxon>Bacillati</taxon>
        <taxon>Actinomycetota</taxon>
        <taxon>Actinomycetes</taxon>
        <taxon>Micrococcales</taxon>
        <taxon>Intrasporangiaceae</taxon>
        <taxon>Janibacter</taxon>
    </lineage>
</organism>
<feature type="domain" description="Glycosyl transferase family 1" evidence="4">
    <location>
        <begin position="196"/>
        <end position="358"/>
    </location>
</feature>
<dbReference type="PANTHER" id="PTHR45947:SF3">
    <property type="entry name" value="SULFOQUINOVOSYL TRANSFERASE SQD2"/>
    <property type="match status" value="1"/>
</dbReference>
<dbReference type="Proteomes" id="UP000076976">
    <property type="component" value="Unassembled WGS sequence"/>
</dbReference>
<gene>
    <name evidence="6" type="ORF">AWH69_06670</name>
</gene>